<feature type="region of interest" description="Disordered" evidence="4">
    <location>
        <begin position="1"/>
        <end position="48"/>
    </location>
</feature>
<proteinExistence type="predicted"/>
<keyword evidence="7" id="KW-1185">Reference proteome</keyword>
<accession>A0A7W3VWI2</accession>
<keyword evidence="3" id="KW-0804">Transcription</keyword>
<comment type="caution">
    <text evidence="6">The sequence shown here is derived from an EMBL/GenBank/DDBJ whole genome shotgun (WGS) entry which is preliminary data.</text>
</comment>
<feature type="compositionally biased region" description="Basic and acidic residues" evidence="4">
    <location>
        <begin position="37"/>
        <end position="48"/>
    </location>
</feature>
<name>A0A7W3VWI2_9PSEU</name>
<dbReference type="Proteomes" id="UP000526734">
    <property type="component" value="Unassembled WGS sequence"/>
</dbReference>
<dbReference type="InterPro" id="IPR000792">
    <property type="entry name" value="Tscrpt_reg_LuxR_C"/>
</dbReference>
<feature type="domain" description="HTH luxR-type" evidence="5">
    <location>
        <begin position="51"/>
        <end position="116"/>
    </location>
</feature>
<gene>
    <name evidence="6" type="ORF">H4281_15310</name>
</gene>
<organism evidence="6 7">
    <name type="scientific">Amycolatopsis dendrobii</name>
    <dbReference type="NCBI Taxonomy" id="2760662"/>
    <lineage>
        <taxon>Bacteria</taxon>
        <taxon>Bacillati</taxon>
        <taxon>Actinomycetota</taxon>
        <taxon>Actinomycetes</taxon>
        <taxon>Pseudonocardiales</taxon>
        <taxon>Pseudonocardiaceae</taxon>
        <taxon>Amycolatopsis</taxon>
    </lineage>
</organism>
<keyword evidence="2" id="KW-0238">DNA-binding</keyword>
<evidence type="ECO:0000256" key="2">
    <source>
        <dbReference type="ARBA" id="ARBA00023125"/>
    </source>
</evidence>
<dbReference type="SMART" id="SM00421">
    <property type="entry name" value="HTH_LUXR"/>
    <property type="match status" value="1"/>
</dbReference>
<dbReference type="PANTHER" id="PTHR44688">
    <property type="entry name" value="DNA-BINDING TRANSCRIPTIONAL ACTIVATOR DEVR_DOSR"/>
    <property type="match status" value="1"/>
</dbReference>
<dbReference type="AlphaFoldDB" id="A0A7W3VWI2"/>
<evidence type="ECO:0000313" key="7">
    <source>
        <dbReference type="Proteomes" id="UP000526734"/>
    </source>
</evidence>
<dbReference type="SUPFAM" id="SSF46894">
    <property type="entry name" value="C-terminal effector domain of the bipartite response regulators"/>
    <property type="match status" value="1"/>
</dbReference>
<dbReference type="PRINTS" id="PR00038">
    <property type="entry name" value="HTHLUXR"/>
</dbReference>
<dbReference type="Gene3D" id="1.10.10.10">
    <property type="entry name" value="Winged helix-like DNA-binding domain superfamily/Winged helix DNA-binding domain"/>
    <property type="match status" value="1"/>
</dbReference>
<dbReference type="EMBL" id="JACGZW010000005">
    <property type="protein sequence ID" value="MBB1154506.1"/>
    <property type="molecule type" value="Genomic_DNA"/>
</dbReference>
<evidence type="ECO:0000256" key="1">
    <source>
        <dbReference type="ARBA" id="ARBA00023015"/>
    </source>
</evidence>
<dbReference type="InterPro" id="IPR016032">
    <property type="entry name" value="Sig_transdc_resp-reg_C-effctor"/>
</dbReference>
<evidence type="ECO:0000313" key="6">
    <source>
        <dbReference type="EMBL" id="MBB1154506.1"/>
    </source>
</evidence>
<evidence type="ECO:0000256" key="3">
    <source>
        <dbReference type="ARBA" id="ARBA00023163"/>
    </source>
</evidence>
<reference evidence="6 7" key="1">
    <citation type="submission" date="2020-08" db="EMBL/GenBank/DDBJ databases">
        <title>Amycolatopsis sp. nov. DR6-1 isolated from Dendrobium heterocarpum.</title>
        <authorList>
            <person name="Tedsree N."/>
            <person name="Kuncharoen N."/>
            <person name="Likhitwitayawuid K."/>
            <person name="Tanasupawat S."/>
        </authorList>
    </citation>
    <scope>NUCLEOTIDE SEQUENCE [LARGE SCALE GENOMIC DNA]</scope>
    <source>
        <strain evidence="6 7">DR6-1</strain>
    </source>
</reference>
<dbReference type="Pfam" id="PF00196">
    <property type="entry name" value="GerE"/>
    <property type="match status" value="1"/>
</dbReference>
<dbReference type="GO" id="GO:0003677">
    <property type="term" value="F:DNA binding"/>
    <property type="evidence" value="ECO:0007669"/>
    <property type="project" value="UniProtKB-KW"/>
</dbReference>
<dbReference type="PROSITE" id="PS50043">
    <property type="entry name" value="HTH_LUXR_2"/>
    <property type="match status" value="1"/>
</dbReference>
<feature type="compositionally biased region" description="Low complexity" evidence="4">
    <location>
        <begin position="16"/>
        <end position="26"/>
    </location>
</feature>
<sequence length="118" mass="13260">MTTGRCSPKPRRRRWPTGSSRSCGRSRPTRRRAARSCPDDRTSYTGRVDGEAAYRPQLGERELRVLRLVAEGYSNSEIAAELGWSEHTVKNALYDLMARLGVRNRAHAAAYAVRNGLI</sequence>
<dbReference type="CDD" id="cd06170">
    <property type="entry name" value="LuxR_C_like"/>
    <property type="match status" value="1"/>
</dbReference>
<evidence type="ECO:0000259" key="5">
    <source>
        <dbReference type="PROSITE" id="PS50043"/>
    </source>
</evidence>
<evidence type="ECO:0000256" key="4">
    <source>
        <dbReference type="SAM" id="MobiDB-lite"/>
    </source>
</evidence>
<keyword evidence="1" id="KW-0805">Transcription regulation</keyword>
<protein>
    <submittedName>
        <fullName evidence="6">Response regulator transcription factor</fullName>
    </submittedName>
</protein>
<dbReference type="PANTHER" id="PTHR44688:SF16">
    <property type="entry name" value="DNA-BINDING TRANSCRIPTIONAL ACTIVATOR DEVR_DOSR"/>
    <property type="match status" value="1"/>
</dbReference>
<dbReference type="InterPro" id="IPR036388">
    <property type="entry name" value="WH-like_DNA-bd_sf"/>
</dbReference>
<dbReference type="GO" id="GO:0006355">
    <property type="term" value="P:regulation of DNA-templated transcription"/>
    <property type="evidence" value="ECO:0007669"/>
    <property type="project" value="InterPro"/>
</dbReference>